<dbReference type="Proteomes" id="UP001307889">
    <property type="component" value="Chromosome 5"/>
</dbReference>
<reference evidence="2 3" key="1">
    <citation type="submission" date="2023-09" db="EMBL/GenBank/DDBJ databases">
        <title>Nesidiocoris tenuis whole genome shotgun sequence.</title>
        <authorList>
            <person name="Shibata T."/>
            <person name="Shimoda M."/>
            <person name="Kobayashi T."/>
            <person name="Uehara T."/>
        </authorList>
    </citation>
    <scope>NUCLEOTIDE SEQUENCE [LARGE SCALE GENOMIC DNA]</scope>
    <source>
        <strain evidence="2 3">Japan</strain>
    </source>
</reference>
<feature type="region of interest" description="Disordered" evidence="1">
    <location>
        <begin position="1"/>
        <end position="63"/>
    </location>
</feature>
<evidence type="ECO:0000256" key="1">
    <source>
        <dbReference type="SAM" id="MobiDB-lite"/>
    </source>
</evidence>
<evidence type="ECO:0000313" key="3">
    <source>
        <dbReference type="Proteomes" id="UP001307889"/>
    </source>
</evidence>
<gene>
    <name evidence="2" type="ORF">NTJ_07757</name>
</gene>
<sequence length="144" mass="15922">MIQEDATIFRTPRRQRKSCRPHGNAQRRRSLFADSKESDDDIASLSPTSSEIGTPIKESPVGSVKNLESNFNQLLLNRTPNKDFPFTPPRLSPRIKGVRCLSEDADLIKKNTFYGGRPLGAAATAGPVDGKSLFASIRSTIHQR</sequence>
<proteinExistence type="predicted"/>
<dbReference type="EMBL" id="AP028913">
    <property type="protein sequence ID" value="BES94948.1"/>
    <property type="molecule type" value="Genomic_DNA"/>
</dbReference>
<organism evidence="2 3">
    <name type="scientific">Nesidiocoris tenuis</name>
    <dbReference type="NCBI Taxonomy" id="355587"/>
    <lineage>
        <taxon>Eukaryota</taxon>
        <taxon>Metazoa</taxon>
        <taxon>Ecdysozoa</taxon>
        <taxon>Arthropoda</taxon>
        <taxon>Hexapoda</taxon>
        <taxon>Insecta</taxon>
        <taxon>Pterygota</taxon>
        <taxon>Neoptera</taxon>
        <taxon>Paraneoptera</taxon>
        <taxon>Hemiptera</taxon>
        <taxon>Heteroptera</taxon>
        <taxon>Panheteroptera</taxon>
        <taxon>Cimicomorpha</taxon>
        <taxon>Miridae</taxon>
        <taxon>Dicyphina</taxon>
        <taxon>Nesidiocoris</taxon>
    </lineage>
</organism>
<feature type="compositionally biased region" description="Basic residues" evidence="1">
    <location>
        <begin position="11"/>
        <end position="30"/>
    </location>
</feature>
<protein>
    <submittedName>
        <fullName evidence="2">Uncharacterized protein</fullName>
    </submittedName>
</protein>
<name>A0ABN7ARW4_9HEMI</name>
<evidence type="ECO:0000313" key="2">
    <source>
        <dbReference type="EMBL" id="BES94948.1"/>
    </source>
</evidence>
<keyword evidence="3" id="KW-1185">Reference proteome</keyword>
<accession>A0ABN7ARW4</accession>